<reference evidence="2" key="1">
    <citation type="submission" date="2019-07" db="EMBL/GenBank/DDBJ databases">
        <title>Genomic Encyclopedia of Type Strains, Phase IV (KMG-IV): sequencing the most valuable type-strain genomes for metagenomic binning, comparative biology and taxonomic classification.</title>
        <authorList>
            <person name="Goeker M."/>
        </authorList>
    </citation>
    <scope>NUCLEOTIDE SEQUENCE</scope>
    <source>
        <strain evidence="2">DSM 44596</strain>
    </source>
</reference>
<sequence>MTTVQQSTDDTTRPRRRKQLLATTALVLMLVPLLAGCLRVQVSMGVSADDRVSGQIVAAVIPENEADPGPQLVPPTSLAENIRVQEYKKDGYVGSQVFFWDLSFGDVSQLAAMTDEGAGSFQLTLQRSGDTVALDGKADLKALPAQGSDIQFSIAFPARISTTNGNRDGDSRVSWTLPAGEVSTVRAEVNYADPSTRSFAGWAGIMAGLTLGVAIIVGAMAWMVRNRAPVSQAPKSPQSAKSDTH</sequence>
<dbReference type="AlphaFoldDB" id="A0A652YYD9"/>
<evidence type="ECO:0000259" key="1">
    <source>
        <dbReference type="Pfam" id="PF21946"/>
    </source>
</evidence>
<dbReference type="InterPro" id="IPR053807">
    <property type="entry name" value="LppM"/>
</dbReference>
<comment type="caution">
    <text evidence="2">The sequence shown here is derived from an EMBL/GenBank/DDBJ whole genome shotgun (WGS) entry which is preliminary data.</text>
</comment>
<name>A0A652YYD9_NOCGL</name>
<dbReference type="Pfam" id="PF21946">
    <property type="entry name" value="LppM"/>
    <property type="match status" value="1"/>
</dbReference>
<accession>A0A652YYD9</accession>
<gene>
    <name evidence="2" type="ORF">FNL38_1011091</name>
</gene>
<protein>
    <recommendedName>
        <fullName evidence="1">LppM domain-containing protein</fullName>
    </recommendedName>
</protein>
<feature type="domain" description="LppM" evidence="1">
    <location>
        <begin position="39"/>
        <end position="191"/>
    </location>
</feature>
<dbReference type="EMBL" id="VNIQ01000001">
    <property type="protein sequence ID" value="TYQ08715.1"/>
    <property type="molecule type" value="Genomic_DNA"/>
</dbReference>
<organism evidence="2">
    <name type="scientific">Nocardia globerula</name>
    <dbReference type="NCBI Taxonomy" id="1818"/>
    <lineage>
        <taxon>Bacteria</taxon>
        <taxon>Bacillati</taxon>
        <taxon>Actinomycetota</taxon>
        <taxon>Actinomycetes</taxon>
        <taxon>Mycobacteriales</taxon>
        <taxon>Nocardiaceae</taxon>
        <taxon>Nocardia</taxon>
    </lineage>
</organism>
<proteinExistence type="predicted"/>
<evidence type="ECO:0000313" key="2">
    <source>
        <dbReference type="EMBL" id="TYQ08715.1"/>
    </source>
</evidence>